<reference evidence="1 2" key="2">
    <citation type="submission" date="2018-11" db="EMBL/GenBank/DDBJ databases">
        <authorList>
            <consortium name="Pathogen Informatics"/>
        </authorList>
    </citation>
    <scope>NUCLEOTIDE SEQUENCE [LARGE SCALE GENOMIC DNA]</scope>
    <source>
        <strain evidence="1 2">Egypt</strain>
    </source>
</reference>
<protein>
    <submittedName>
        <fullName evidence="3">TPR_REGION domain-containing protein</fullName>
    </submittedName>
</protein>
<evidence type="ECO:0000313" key="3">
    <source>
        <dbReference type="WBParaSite" id="ECPE_0001177901-mRNA-1"/>
    </source>
</evidence>
<accession>A0A183AXQ9</accession>
<evidence type="ECO:0000313" key="2">
    <source>
        <dbReference type="Proteomes" id="UP000272942"/>
    </source>
</evidence>
<reference evidence="3" key="1">
    <citation type="submission" date="2016-06" db="UniProtKB">
        <authorList>
            <consortium name="WormBaseParasite"/>
        </authorList>
    </citation>
    <scope>IDENTIFICATION</scope>
</reference>
<dbReference type="EMBL" id="UZAN01051430">
    <property type="protein sequence ID" value="VDP88901.1"/>
    <property type="molecule type" value="Genomic_DNA"/>
</dbReference>
<proteinExistence type="predicted"/>
<evidence type="ECO:0000313" key="1">
    <source>
        <dbReference type="EMBL" id="VDP88901.1"/>
    </source>
</evidence>
<name>A0A183AXQ9_9TREM</name>
<dbReference type="WBParaSite" id="ECPE_0001177901-mRNA-1">
    <property type="protein sequence ID" value="ECPE_0001177901-mRNA-1"/>
    <property type="gene ID" value="ECPE_0001177901"/>
</dbReference>
<dbReference type="AlphaFoldDB" id="A0A183AXQ9"/>
<organism evidence="3">
    <name type="scientific">Echinostoma caproni</name>
    <dbReference type="NCBI Taxonomy" id="27848"/>
    <lineage>
        <taxon>Eukaryota</taxon>
        <taxon>Metazoa</taxon>
        <taxon>Spiralia</taxon>
        <taxon>Lophotrochozoa</taxon>
        <taxon>Platyhelminthes</taxon>
        <taxon>Trematoda</taxon>
        <taxon>Digenea</taxon>
        <taxon>Plagiorchiida</taxon>
        <taxon>Echinostomata</taxon>
        <taxon>Echinostomatoidea</taxon>
        <taxon>Echinostomatidae</taxon>
        <taxon>Echinostoma</taxon>
    </lineage>
</organism>
<gene>
    <name evidence="1" type="ORF">ECPE_LOCUS11744</name>
</gene>
<sequence length="263" mass="30641">MSTHNLPWQRTHPDFGSFCNIVIEAVMKSWEDYYTTAQYDEKFLWPREFTQCKTDFERVCVLLQFPEVRNFKFQTGLVPLVVSGHLYLAPHKVLLYDQAPQTASAEEALLTALSWRRCFSIKVMGQKDNIRPCNYPKRNRYRLYIRRAECLIELGRVEEAKAELIELQNHLENTPNKRAVNDIIERNLSLCANILNGLYSPSNSDYDLSDHKDYFGELPESKSLQKRRHARKSPPVRSLPFEIIYNGRKLGWGLSATRDIQPG</sequence>
<dbReference type="Proteomes" id="UP000272942">
    <property type="component" value="Unassembled WGS sequence"/>
</dbReference>
<dbReference type="OrthoDB" id="5945798at2759"/>
<keyword evidence="2" id="KW-1185">Reference proteome</keyword>